<organism evidence="1">
    <name type="scientific">Homo sapiens</name>
    <name type="common">Human</name>
    <dbReference type="NCBI Taxonomy" id="9606"/>
    <lineage>
        <taxon>Eukaryota</taxon>
        <taxon>Metazoa</taxon>
        <taxon>Chordata</taxon>
        <taxon>Craniata</taxon>
        <taxon>Vertebrata</taxon>
        <taxon>Euteleostomi</taxon>
        <taxon>Mammalia</taxon>
        <taxon>Eutheria</taxon>
        <taxon>Euarchontoglires</taxon>
        <taxon>Primates</taxon>
        <taxon>Haplorrhini</taxon>
        <taxon>Catarrhini</taxon>
        <taxon>Hominidae</taxon>
        <taxon>Homo</taxon>
    </lineage>
</organism>
<dbReference type="EMBL" id="AK124384">
    <property type="protein sequence ID" value="BAC85844.1"/>
    <property type="molecule type" value="mRNA"/>
</dbReference>
<reference evidence="1" key="1">
    <citation type="submission" date="2003-07" db="EMBL/GenBank/DDBJ databases">
        <title>NEDO human cDNA sequencing project.</title>
        <authorList>
            <person name="Suzuki O."/>
            <person name="Sasaki N."/>
            <person name="Aotsuka S."/>
            <person name="Shoji T."/>
            <person name="Ichihara T."/>
            <person name="Shiohata N."/>
            <person name="Matsumoto K."/>
            <person name="Hirano M."/>
            <person name="Sano S."/>
            <person name="Nomura R."/>
            <person name="Yoshikawa Y."/>
            <person name="Matsumura Y."/>
            <person name="Moriya S."/>
            <person name="Chiba E."/>
            <person name="Momiyama H."/>
            <person name="Onogawa S."/>
            <person name="Kaeriyama S."/>
            <person name="Satoh N."/>
            <person name="Matsunawa H."/>
            <person name="Takahashi E."/>
            <person name="Kataoka R."/>
            <person name="Kuga N."/>
            <person name="Kuroda A."/>
            <person name="Satoh I."/>
            <person name="Kamata K."/>
            <person name="Takami S."/>
            <person name="Terashima Y."/>
            <person name="Watanabe M."/>
            <person name="Sugiyama T."/>
            <person name="Irie R."/>
            <person name="Otsuki T."/>
            <person name="Sato H."/>
            <person name="Ota T."/>
            <person name="Wakamatsu A."/>
            <person name="Ishii S."/>
            <person name="Yamamoto J."/>
            <person name="Isono Y."/>
            <person name="Kawai-Hio Y."/>
            <person name="Saito K."/>
            <person name="Nishikawa T."/>
            <person name="Kimura K."/>
            <person name="Yamashita H."/>
            <person name="Matsuo K."/>
            <person name="Nakamura Y."/>
            <person name="Sekine M."/>
            <person name="Kikuchi H."/>
            <person name="Kanda K."/>
            <person name="Wagatsuma M."/>
            <person name="Murakawa K."/>
            <person name="Kanehori K."/>
            <person name="Takahashi-Fujii A."/>
            <person name="Oshima A."/>
            <person name="Sugiyama A."/>
            <person name="Kawakami B."/>
            <person name="Suzuki Y."/>
            <person name="Sugano S."/>
            <person name="Nagahari K."/>
            <person name="Masuho Y."/>
            <person name="Nagai K."/>
            <person name="Isogai T."/>
        </authorList>
    </citation>
    <scope>NUCLEOTIDE SEQUENCE</scope>
    <source>
        <tissue evidence="1">Adrenal gland</tissue>
    </source>
</reference>
<dbReference type="AlphaFoldDB" id="Q6ZVL7"/>
<proteinExistence type="evidence at transcript level"/>
<name>Q6ZVL7_HUMAN</name>
<accession>Q6ZVL7</accession>
<protein>
    <submittedName>
        <fullName evidence="1">cDNA FLJ42393 fis, clone ADRGL2003329</fullName>
    </submittedName>
</protein>
<evidence type="ECO:0000313" key="1">
    <source>
        <dbReference type="EMBL" id="BAC85844.1"/>
    </source>
</evidence>
<sequence length="124" mass="13355">MLPSKAFEFATVKSMHGIFGCGLALPPVFTAELLYLTRACASDEQPFITALRPPPRPPPSALQFISRLVPIATCGLGGPPDILSFGSPVTPELLPFWGAHICDTLVCPVHFLHLEFLSCSHISI</sequence>